<dbReference type="PANTHER" id="PTHR35010:SF2">
    <property type="entry name" value="BLL4672 PROTEIN"/>
    <property type="match status" value="1"/>
</dbReference>
<dbReference type="Gene3D" id="3.30.450.180">
    <property type="match status" value="1"/>
</dbReference>
<dbReference type="PANTHER" id="PTHR35010">
    <property type="entry name" value="BLL4672 PROTEIN-RELATED"/>
    <property type="match status" value="1"/>
</dbReference>
<organism evidence="2 3">
    <name type="scientific">Kribbella sandramycini</name>
    <dbReference type="NCBI Taxonomy" id="60450"/>
    <lineage>
        <taxon>Bacteria</taxon>
        <taxon>Bacillati</taxon>
        <taxon>Actinomycetota</taxon>
        <taxon>Actinomycetes</taxon>
        <taxon>Propionibacteriales</taxon>
        <taxon>Kribbellaceae</taxon>
        <taxon>Kribbella</taxon>
    </lineage>
</organism>
<protein>
    <submittedName>
        <fullName evidence="2">Transcriptional regulator with XRE-family HTH domain</fullName>
    </submittedName>
</protein>
<dbReference type="InterPro" id="IPR041413">
    <property type="entry name" value="MLTR_LBD"/>
</dbReference>
<dbReference type="CDD" id="cd00093">
    <property type="entry name" value="HTH_XRE"/>
    <property type="match status" value="1"/>
</dbReference>
<dbReference type="Pfam" id="PF17765">
    <property type="entry name" value="MLTR_LBD"/>
    <property type="match status" value="1"/>
</dbReference>
<proteinExistence type="predicted"/>
<dbReference type="Gene3D" id="1.10.260.40">
    <property type="entry name" value="lambda repressor-like DNA-binding domains"/>
    <property type="match status" value="1"/>
</dbReference>
<dbReference type="RefSeq" id="WP_337796609.1">
    <property type="nucleotide sequence ID" value="NZ_BAAAGT010000013.1"/>
</dbReference>
<dbReference type="SMART" id="SM00530">
    <property type="entry name" value="HTH_XRE"/>
    <property type="match status" value="1"/>
</dbReference>
<dbReference type="GO" id="GO:0003677">
    <property type="term" value="F:DNA binding"/>
    <property type="evidence" value="ECO:0007669"/>
    <property type="project" value="InterPro"/>
</dbReference>
<dbReference type="InterPro" id="IPR010982">
    <property type="entry name" value="Lambda_DNA-bd_dom_sf"/>
</dbReference>
<dbReference type="EMBL" id="JACHKF010000001">
    <property type="protein sequence ID" value="MBB6569030.1"/>
    <property type="molecule type" value="Genomic_DNA"/>
</dbReference>
<gene>
    <name evidence="2" type="ORF">HNR71_004667</name>
</gene>
<reference evidence="2 3" key="1">
    <citation type="submission" date="2020-08" db="EMBL/GenBank/DDBJ databases">
        <title>Sequencing the genomes of 1000 actinobacteria strains.</title>
        <authorList>
            <person name="Klenk H.-P."/>
        </authorList>
    </citation>
    <scope>NUCLEOTIDE SEQUENCE [LARGE SCALE GENOMIC DNA]</scope>
    <source>
        <strain evidence="2 3">DSM 15626</strain>
    </source>
</reference>
<evidence type="ECO:0000259" key="1">
    <source>
        <dbReference type="PROSITE" id="PS50943"/>
    </source>
</evidence>
<name>A0A841SHJ6_9ACTN</name>
<dbReference type="InterPro" id="IPR001387">
    <property type="entry name" value="Cro/C1-type_HTH"/>
</dbReference>
<accession>A0A841SHJ6</accession>
<comment type="caution">
    <text evidence="2">The sequence shown here is derived from an EMBL/GenBank/DDBJ whole genome shotgun (WGS) entry which is preliminary data.</text>
</comment>
<dbReference type="AlphaFoldDB" id="A0A841SHJ6"/>
<sequence length="277" mass="31174">MDGELASMLRAWRDRADPAEVGLPANGHRRAPGLRREELALLAGISIEYVVRLEQGRTRTPSASVCSALARALRLTDAEQAHLFRLAGHADDPERVSRQIPAGVRWMLERLEDRPIVVLDAMFTMIAWNDLYAALYGDPSALDERERNTLWRHFVRGSGRQRHTAEAREAFERSIVADLRGSTSRYPRDPELRRLVDELLVASPRFAQLWRERQVAAVQPSRKMVDHPEVGTVNVDCDALATQIGDLRLLIMTPADDESRGRLELLATLGTQAWSIS</sequence>
<feature type="domain" description="HTH cro/C1-type" evidence="1">
    <location>
        <begin position="29"/>
        <end position="80"/>
    </location>
</feature>
<dbReference type="SUPFAM" id="SSF47413">
    <property type="entry name" value="lambda repressor-like DNA-binding domains"/>
    <property type="match status" value="1"/>
</dbReference>
<evidence type="ECO:0000313" key="2">
    <source>
        <dbReference type="EMBL" id="MBB6569030.1"/>
    </source>
</evidence>
<dbReference type="Pfam" id="PF13560">
    <property type="entry name" value="HTH_31"/>
    <property type="match status" value="1"/>
</dbReference>
<evidence type="ECO:0000313" key="3">
    <source>
        <dbReference type="Proteomes" id="UP000553957"/>
    </source>
</evidence>
<dbReference type="PROSITE" id="PS50943">
    <property type="entry name" value="HTH_CROC1"/>
    <property type="match status" value="1"/>
</dbReference>
<dbReference type="Proteomes" id="UP000553957">
    <property type="component" value="Unassembled WGS sequence"/>
</dbReference>